<gene>
    <name evidence="1" type="ORF">AVEN_191045_1</name>
</gene>
<proteinExistence type="predicted"/>
<protein>
    <recommendedName>
        <fullName evidence="3">Reverse transcriptase zinc-binding domain-containing protein</fullName>
    </recommendedName>
</protein>
<comment type="caution">
    <text evidence="1">The sequence shown here is derived from an EMBL/GenBank/DDBJ whole genome shotgun (WGS) entry which is preliminary data.</text>
</comment>
<evidence type="ECO:0000313" key="1">
    <source>
        <dbReference type="EMBL" id="GBL84572.1"/>
    </source>
</evidence>
<dbReference type="EMBL" id="BGPR01000038">
    <property type="protein sequence ID" value="GBL84572.1"/>
    <property type="molecule type" value="Genomic_DNA"/>
</dbReference>
<evidence type="ECO:0008006" key="3">
    <source>
        <dbReference type="Google" id="ProtNLM"/>
    </source>
</evidence>
<sequence length="109" mass="12848">MQPYTSIQLPKIILRNEMLQEWHNLWDQGVTGHQVFAIIPRASLRFSSWFRKDTIFFSEHGRIPAYNHRFGFINNNFCSCGEMDTVFHYATECILTTSGHMRKPKINLL</sequence>
<dbReference type="AlphaFoldDB" id="A0A4Y2AWY4"/>
<keyword evidence="2" id="KW-1185">Reference proteome</keyword>
<reference evidence="1 2" key="1">
    <citation type="journal article" date="2019" name="Sci. Rep.">
        <title>Orb-weaving spider Araneus ventricosus genome elucidates the spidroin gene catalogue.</title>
        <authorList>
            <person name="Kono N."/>
            <person name="Nakamura H."/>
            <person name="Ohtoshi R."/>
            <person name="Moran D.A.P."/>
            <person name="Shinohara A."/>
            <person name="Yoshida Y."/>
            <person name="Fujiwara M."/>
            <person name="Mori M."/>
            <person name="Tomita M."/>
            <person name="Arakawa K."/>
        </authorList>
    </citation>
    <scope>NUCLEOTIDE SEQUENCE [LARGE SCALE GENOMIC DNA]</scope>
</reference>
<name>A0A4Y2AWY4_ARAVE</name>
<accession>A0A4Y2AWY4</accession>
<dbReference type="Proteomes" id="UP000499080">
    <property type="component" value="Unassembled WGS sequence"/>
</dbReference>
<dbReference type="OrthoDB" id="7382669at2759"/>
<organism evidence="1 2">
    <name type="scientific">Araneus ventricosus</name>
    <name type="common">Orbweaver spider</name>
    <name type="synonym">Epeira ventricosa</name>
    <dbReference type="NCBI Taxonomy" id="182803"/>
    <lineage>
        <taxon>Eukaryota</taxon>
        <taxon>Metazoa</taxon>
        <taxon>Ecdysozoa</taxon>
        <taxon>Arthropoda</taxon>
        <taxon>Chelicerata</taxon>
        <taxon>Arachnida</taxon>
        <taxon>Araneae</taxon>
        <taxon>Araneomorphae</taxon>
        <taxon>Entelegynae</taxon>
        <taxon>Araneoidea</taxon>
        <taxon>Araneidae</taxon>
        <taxon>Araneus</taxon>
    </lineage>
</organism>
<evidence type="ECO:0000313" key="2">
    <source>
        <dbReference type="Proteomes" id="UP000499080"/>
    </source>
</evidence>